<dbReference type="PROSITE" id="PS51746">
    <property type="entry name" value="PPM_2"/>
    <property type="match status" value="1"/>
</dbReference>
<comment type="caution">
    <text evidence="14">The sequence shown here is derived from an EMBL/GenBank/DDBJ whole genome shotgun (WGS) entry which is preliminary data.</text>
</comment>
<dbReference type="Pfam" id="PF00481">
    <property type="entry name" value="PP2C"/>
    <property type="match status" value="1"/>
</dbReference>
<evidence type="ECO:0000259" key="13">
    <source>
        <dbReference type="PROSITE" id="PS51746"/>
    </source>
</evidence>
<evidence type="ECO:0000256" key="1">
    <source>
        <dbReference type="ARBA" id="ARBA00001936"/>
    </source>
</evidence>
<keyword evidence="7" id="KW-0460">Magnesium</keyword>
<evidence type="ECO:0000313" key="15">
    <source>
        <dbReference type="Proteomes" id="UP001293593"/>
    </source>
</evidence>
<dbReference type="GO" id="GO:0004722">
    <property type="term" value="F:protein serine/threonine phosphatase activity"/>
    <property type="evidence" value="ECO:0007669"/>
    <property type="project" value="UniProtKB-EC"/>
</dbReference>
<organism evidence="14 15">
    <name type="scientific">Acacia crassicarpa</name>
    <name type="common">northern wattle</name>
    <dbReference type="NCBI Taxonomy" id="499986"/>
    <lineage>
        <taxon>Eukaryota</taxon>
        <taxon>Viridiplantae</taxon>
        <taxon>Streptophyta</taxon>
        <taxon>Embryophyta</taxon>
        <taxon>Tracheophyta</taxon>
        <taxon>Spermatophyta</taxon>
        <taxon>Magnoliopsida</taxon>
        <taxon>eudicotyledons</taxon>
        <taxon>Gunneridae</taxon>
        <taxon>Pentapetalae</taxon>
        <taxon>rosids</taxon>
        <taxon>fabids</taxon>
        <taxon>Fabales</taxon>
        <taxon>Fabaceae</taxon>
        <taxon>Caesalpinioideae</taxon>
        <taxon>mimosoid clade</taxon>
        <taxon>Acacieae</taxon>
        <taxon>Acacia</taxon>
    </lineage>
</organism>
<comment type="catalytic activity">
    <reaction evidence="11">
        <text>O-phospho-L-threonyl-[protein] + H2O = L-threonyl-[protein] + phosphate</text>
        <dbReference type="Rhea" id="RHEA:47004"/>
        <dbReference type="Rhea" id="RHEA-COMP:11060"/>
        <dbReference type="Rhea" id="RHEA-COMP:11605"/>
        <dbReference type="ChEBI" id="CHEBI:15377"/>
        <dbReference type="ChEBI" id="CHEBI:30013"/>
        <dbReference type="ChEBI" id="CHEBI:43474"/>
        <dbReference type="ChEBI" id="CHEBI:61977"/>
        <dbReference type="EC" id="3.1.3.16"/>
    </reaction>
</comment>
<dbReference type="PROSITE" id="PS01032">
    <property type="entry name" value="PPM_1"/>
    <property type="match status" value="1"/>
</dbReference>
<keyword evidence="9" id="KW-0464">Manganese</keyword>
<dbReference type="InterPro" id="IPR001932">
    <property type="entry name" value="PPM-type_phosphatase-like_dom"/>
</dbReference>
<dbReference type="PANTHER" id="PTHR47992">
    <property type="entry name" value="PROTEIN PHOSPHATASE"/>
    <property type="match status" value="1"/>
</dbReference>
<comment type="cofactor">
    <cofactor evidence="2">
        <name>Mg(2+)</name>
        <dbReference type="ChEBI" id="CHEBI:18420"/>
    </cofactor>
</comment>
<proteinExistence type="inferred from homology"/>
<evidence type="ECO:0000256" key="11">
    <source>
        <dbReference type="ARBA" id="ARBA00048336"/>
    </source>
</evidence>
<evidence type="ECO:0000256" key="2">
    <source>
        <dbReference type="ARBA" id="ARBA00001946"/>
    </source>
</evidence>
<accession>A0AAE1N239</accession>
<comment type="similarity">
    <text evidence="3 12">Belongs to the PP2C family.</text>
</comment>
<evidence type="ECO:0000256" key="10">
    <source>
        <dbReference type="ARBA" id="ARBA00047761"/>
    </source>
</evidence>
<evidence type="ECO:0000256" key="12">
    <source>
        <dbReference type="RuleBase" id="RU003465"/>
    </source>
</evidence>
<gene>
    <name evidence="14" type="ORF">QN277_013264</name>
</gene>
<keyword evidence="15" id="KW-1185">Reference proteome</keyword>
<evidence type="ECO:0000256" key="9">
    <source>
        <dbReference type="ARBA" id="ARBA00023211"/>
    </source>
</evidence>
<dbReference type="EC" id="3.1.3.16" evidence="4"/>
<comment type="catalytic activity">
    <reaction evidence="10">
        <text>O-phospho-L-seryl-[protein] + H2O = L-seryl-[protein] + phosphate</text>
        <dbReference type="Rhea" id="RHEA:20629"/>
        <dbReference type="Rhea" id="RHEA-COMP:9863"/>
        <dbReference type="Rhea" id="RHEA-COMP:11604"/>
        <dbReference type="ChEBI" id="CHEBI:15377"/>
        <dbReference type="ChEBI" id="CHEBI:29999"/>
        <dbReference type="ChEBI" id="CHEBI:43474"/>
        <dbReference type="ChEBI" id="CHEBI:83421"/>
        <dbReference type="EC" id="3.1.3.16"/>
    </reaction>
</comment>
<dbReference type="EMBL" id="JAWXYG010000002">
    <property type="protein sequence ID" value="KAK4281813.1"/>
    <property type="molecule type" value="Genomic_DNA"/>
</dbReference>
<evidence type="ECO:0000256" key="5">
    <source>
        <dbReference type="ARBA" id="ARBA00022723"/>
    </source>
</evidence>
<comment type="cofactor">
    <cofactor evidence="1">
        <name>Mn(2+)</name>
        <dbReference type="ChEBI" id="CHEBI:29035"/>
    </cofactor>
</comment>
<reference evidence="14" key="1">
    <citation type="submission" date="2023-10" db="EMBL/GenBank/DDBJ databases">
        <title>Chromosome-level genome of the transformable northern wattle, Acacia crassicarpa.</title>
        <authorList>
            <person name="Massaro I."/>
            <person name="Sinha N.R."/>
            <person name="Poethig S."/>
            <person name="Leichty A.R."/>
        </authorList>
    </citation>
    <scope>NUCLEOTIDE SEQUENCE</scope>
    <source>
        <strain evidence="14">Acra3RX</strain>
        <tissue evidence="14">Leaf</tissue>
    </source>
</reference>
<evidence type="ECO:0000256" key="8">
    <source>
        <dbReference type="ARBA" id="ARBA00022912"/>
    </source>
</evidence>
<keyword evidence="8 12" id="KW-0904">Protein phosphatase</keyword>
<dbReference type="Gene3D" id="3.60.40.10">
    <property type="entry name" value="PPM-type phosphatase domain"/>
    <property type="match status" value="1"/>
</dbReference>
<evidence type="ECO:0000256" key="7">
    <source>
        <dbReference type="ARBA" id="ARBA00022842"/>
    </source>
</evidence>
<evidence type="ECO:0000313" key="14">
    <source>
        <dbReference type="EMBL" id="KAK4281813.1"/>
    </source>
</evidence>
<name>A0AAE1N239_9FABA</name>
<protein>
    <recommendedName>
        <fullName evidence="4">protein-serine/threonine phosphatase</fullName>
        <ecNumber evidence="4">3.1.3.16</ecNumber>
    </recommendedName>
</protein>
<sequence length="382" mass="42822">MFSWLANMVSTCLRPIRRYARMNRDDTDDSSSSEDALLWCKDLEKHSCGEFSFAVVQANEVIEDQSQVVTGPDAVFIGIYDGHGGPEASRFVCDHLFQHLMGIAQANGTISEDMLRDAVSATEDGFLNLVRRTFGIKPLMAATGSCCLVGVIWKGTLYVANLGDSRAVIGSLNGSNKIVAEQLTREHNASREEVRQELRTLHPEDSQIVVMKHGTWRVKGIIQVSRSIGDAYLKRPEFSLDSSFPRFHLPDPIRQPALSAEPSIFSRVIQPNDKFLIFASDGLWEHMTNQEAAEIVHNNPRIGIARRLVMTALNEAARKREMRFKDMQKVGKGIRRFFHDDISVVVIFIDHELHGKKIAVPELSIRGFADKVGPSNFKIVME</sequence>
<dbReference type="InterPro" id="IPR036457">
    <property type="entry name" value="PPM-type-like_dom_sf"/>
</dbReference>
<keyword evidence="6 12" id="KW-0378">Hydrolase</keyword>
<dbReference type="Proteomes" id="UP001293593">
    <property type="component" value="Unassembled WGS sequence"/>
</dbReference>
<dbReference type="SMART" id="SM00332">
    <property type="entry name" value="PP2Cc"/>
    <property type="match status" value="1"/>
</dbReference>
<keyword evidence="5" id="KW-0479">Metal-binding</keyword>
<feature type="domain" description="PPM-type phosphatase" evidence="13">
    <location>
        <begin position="50"/>
        <end position="349"/>
    </location>
</feature>
<evidence type="ECO:0000256" key="6">
    <source>
        <dbReference type="ARBA" id="ARBA00022801"/>
    </source>
</evidence>
<dbReference type="CDD" id="cd00143">
    <property type="entry name" value="PP2Cc"/>
    <property type="match status" value="1"/>
</dbReference>
<evidence type="ECO:0000256" key="3">
    <source>
        <dbReference type="ARBA" id="ARBA00006702"/>
    </source>
</evidence>
<dbReference type="AlphaFoldDB" id="A0AAE1N239"/>
<evidence type="ECO:0000256" key="4">
    <source>
        <dbReference type="ARBA" id="ARBA00013081"/>
    </source>
</evidence>
<dbReference type="FunFam" id="3.60.40.10:FF:000020">
    <property type="entry name" value="Probable protein phosphatase 2C 42"/>
    <property type="match status" value="1"/>
</dbReference>
<dbReference type="GO" id="GO:0046872">
    <property type="term" value="F:metal ion binding"/>
    <property type="evidence" value="ECO:0007669"/>
    <property type="project" value="UniProtKB-KW"/>
</dbReference>
<dbReference type="InterPro" id="IPR000222">
    <property type="entry name" value="PP2C_BS"/>
</dbReference>
<dbReference type="SUPFAM" id="SSF81606">
    <property type="entry name" value="PP2C-like"/>
    <property type="match status" value="1"/>
</dbReference>
<dbReference type="InterPro" id="IPR015655">
    <property type="entry name" value="PP2C"/>
</dbReference>